<feature type="transmembrane region" description="Helical" evidence="1">
    <location>
        <begin position="136"/>
        <end position="164"/>
    </location>
</feature>
<feature type="transmembrane region" description="Helical" evidence="1">
    <location>
        <begin position="77"/>
        <end position="99"/>
    </location>
</feature>
<dbReference type="RefSeq" id="WP_169405432.1">
    <property type="nucleotide sequence ID" value="NZ_JAADJU010000017.1"/>
</dbReference>
<protein>
    <submittedName>
        <fullName evidence="2">Uncharacterized protein</fullName>
    </submittedName>
</protein>
<keyword evidence="1" id="KW-1133">Transmembrane helix</keyword>
<keyword evidence="1" id="KW-0472">Membrane</keyword>
<evidence type="ECO:0000313" key="3">
    <source>
        <dbReference type="Proteomes" id="UP000585363"/>
    </source>
</evidence>
<proteinExistence type="predicted"/>
<keyword evidence="1" id="KW-0812">Transmembrane</keyword>
<feature type="transmembrane region" description="Helical" evidence="1">
    <location>
        <begin position="46"/>
        <end position="65"/>
    </location>
</feature>
<reference evidence="2 3" key="1">
    <citation type="submission" date="2020-01" db="EMBL/GenBank/DDBJ databases">
        <authorList>
            <person name="Lee S.D."/>
        </authorList>
    </citation>
    <scope>NUCLEOTIDE SEQUENCE [LARGE SCALE GENOMIC DNA]</scope>
    <source>
        <strain evidence="2 3">SAP-1</strain>
    </source>
</reference>
<gene>
    <name evidence="2" type="ORF">GW590_23015</name>
</gene>
<feature type="transmembrane region" description="Helical" evidence="1">
    <location>
        <begin position="7"/>
        <end position="26"/>
    </location>
</feature>
<evidence type="ECO:0000313" key="2">
    <source>
        <dbReference type="EMBL" id="NMP29719.1"/>
    </source>
</evidence>
<comment type="caution">
    <text evidence="2">The sequence shown here is derived from an EMBL/GenBank/DDBJ whole genome shotgun (WGS) entry which is preliminary data.</text>
</comment>
<accession>A0A848MRP4</accession>
<dbReference type="AlphaFoldDB" id="A0A848MRP4"/>
<organism evidence="2 3">
    <name type="scientific">Rouxiella aceris</name>
    <dbReference type="NCBI Taxonomy" id="2703884"/>
    <lineage>
        <taxon>Bacteria</taxon>
        <taxon>Pseudomonadati</taxon>
        <taxon>Pseudomonadota</taxon>
        <taxon>Gammaproteobacteria</taxon>
        <taxon>Enterobacterales</taxon>
        <taxon>Yersiniaceae</taxon>
        <taxon>Rouxiella</taxon>
    </lineage>
</organism>
<dbReference type="Proteomes" id="UP000585363">
    <property type="component" value="Unassembled WGS sequence"/>
</dbReference>
<name>A0A848MRP4_9GAMM</name>
<evidence type="ECO:0000256" key="1">
    <source>
        <dbReference type="SAM" id="Phobius"/>
    </source>
</evidence>
<sequence>MNKISKVVWVGLLVNIAWFGVVWYGMVSVQDVYDELSYSDRKFFDIFSYLKIPFCISIAMQIISLPVLFKLPKVSKALAFIGSLLMLPVSLIFIIGYLISAEKHCNNGLAVYVAGESNKPDSELNFATSKFAMQGILFIVIGTVLVFVGVSTGWLVACAGVVALSNSIRLKKHIMVGLLQDKLIITPGIYSDTCLVPLSDIILIKEDKKVFKLHIRSAGVDRKCTFRKNMIEEENYQPALEDIISKLARQNSSESVKE</sequence>
<keyword evidence="3" id="KW-1185">Reference proteome</keyword>
<dbReference type="EMBL" id="JAADJU010000017">
    <property type="protein sequence ID" value="NMP29719.1"/>
    <property type="molecule type" value="Genomic_DNA"/>
</dbReference>
<reference evidence="2 3" key="2">
    <citation type="submission" date="2020-06" db="EMBL/GenBank/DDBJ databases">
        <title>Polyphasic characterization of a Rahnella strain isolated from tree sap.</title>
        <authorList>
            <person name="Kim I.S."/>
        </authorList>
    </citation>
    <scope>NUCLEOTIDE SEQUENCE [LARGE SCALE GENOMIC DNA]</scope>
    <source>
        <strain evidence="2 3">SAP-1</strain>
    </source>
</reference>